<sequence>MIGRSPAGDQGRGGPTPAAATTTVAWQRALAGLELEVRLAELLVADPSRVPDGVRPAWTPPPVEGPVPPALREQAHDLLRRQDEVREELARALERSHQDLDRARRSTPAQRPHGPAYVDVSA</sequence>
<reference evidence="2 3" key="1">
    <citation type="journal article" date="2019" name="Int. J. Syst. Evol. Microbiol.">
        <title>The Global Catalogue of Microorganisms (GCM) 10K type strain sequencing project: providing services to taxonomists for standard genome sequencing and annotation.</title>
        <authorList>
            <consortium name="The Broad Institute Genomics Platform"/>
            <consortium name="The Broad Institute Genome Sequencing Center for Infectious Disease"/>
            <person name="Wu L."/>
            <person name="Ma J."/>
        </authorList>
    </citation>
    <scope>NUCLEOTIDE SEQUENCE [LARGE SCALE GENOMIC DNA]</scope>
    <source>
        <strain evidence="2 3">JCM 13813</strain>
    </source>
</reference>
<keyword evidence="3" id="KW-1185">Reference proteome</keyword>
<dbReference type="EMBL" id="BAAAMQ010000009">
    <property type="protein sequence ID" value="GAA2100777.1"/>
    <property type="molecule type" value="Genomic_DNA"/>
</dbReference>
<organism evidence="2 3">
    <name type="scientific">Nocardioides furvisabuli</name>
    <dbReference type="NCBI Taxonomy" id="375542"/>
    <lineage>
        <taxon>Bacteria</taxon>
        <taxon>Bacillati</taxon>
        <taxon>Actinomycetota</taxon>
        <taxon>Actinomycetes</taxon>
        <taxon>Propionibacteriales</taxon>
        <taxon>Nocardioidaceae</taxon>
        <taxon>Nocardioides</taxon>
    </lineage>
</organism>
<proteinExistence type="predicted"/>
<feature type="region of interest" description="Disordered" evidence="1">
    <location>
        <begin position="49"/>
        <end position="69"/>
    </location>
</feature>
<feature type="region of interest" description="Disordered" evidence="1">
    <location>
        <begin position="1"/>
        <end position="20"/>
    </location>
</feature>
<feature type="region of interest" description="Disordered" evidence="1">
    <location>
        <begin position="92"/>
        <end position="122"/>
    </location>
</feature>
<feature type="compositionally biased region" description="Pro residues" evidence="1">
    <location>
        <begin position="58"/>
        <end position="69"/>
    </location>
</feature>
<dbReference type="RefSeq" id="WP_231250193.1">
    <property type="nucleotide sequence ID" value="NZ_BAAAMQ010000009.1"/>
</dbReference>
<evidence type="ECO:0000313" key="3">
    <source>
        <dbReference type="Proteomes" id="UP001501161"/>
    </source>
</evidence>
<dbReference type="Proteomes" id="UP001501161">
    <property type="component" value="Unassembled WGS sequence"/>
</dbReference>
<gene>
    <name evidence="2" type="ORF">GCM10009726_10840</name>
</gene>
<accession>A0ABN2WWX7</accession>
<evidence type="ECO:0000256" key="1">
    <source>
        <dbReference type="SAM" id="MobiDB-lite"/>
    </source>
</evidence>
<comment type="caution">
    <text evidence="2">The sequence shown here is derived from an EMBL/GenBank/DDBJ whole genome shotgun (WGS) entry which is preliminary data.</text>
</comment>
<evidence type="ECO:0000313" key="2">
    <source>
        <dbReference type="EMBL" id="GAA2100777.1"/>
    </source>
</evidence>
<feature type="compositionally biased region" description="Basic and acidic residues" evidence="1">
    <location>
        <begin position="92"/>
        <end position="104"/>
    </location>
</feature>
<protein>
    <submittedName>
        <fullName evidence="2">Uncharacterized protein</fullName>
    </submittedName>
</protein>
<name>A0ABN2WWX7_9ACTN</name>